<evidence type="ECO:0000256" key="1">
    <source>
        <dbReference type="ARBA" id="ARBA00023015"/>
    </source>
</evidence>
<dbReference type="Proteomes" id="UP000639396">
    <property type="component" value="Unassembled WGS sequence"/>
</dbReference>
<dbReference type="Pfam" id="PF12833">
    <property type="entry name" value="HTH_18"/>
    <property type="match status" value="1"/>
</dbReference>
<evidence type="ECO:0000313" key="5">
    <source>
        <dbReference type="EMBL" id="MBD2862964.1"/>
    </source>
</evidence>
<feature type="domain" description="HTH araC/xylS-type" evidence="4">
    <location>
        <begin position="192"/>
        <end position="290"/>
    </location>
</feature>
<reference evidence="5" key="1">
    <citation type="submission" date="2020-09" db="EMBL/GenBank/DDBJ databases">
        <title>A novel bacterium of genus Paenibacillus, isolated from South China Sea.</title>
        <authorList>
            <person name="Huang H."/>
            <person name="Mo K."/>
            <person name="Hu Y."/>
        </authorList>
    </citation>
    <scope>NUCLEOTIDE SEQUENCE</scope>
    <source>
        <strain evidence="5">IB182363</strain>
    </source>
</reference>
<dbReference type="PROSITE" id="PS00041">
    <property type="entry name" value="HTH_ARAC_FAMILY_1"/>
    <property type="match status" value="1"/>
</dbReference>
<dbReference type="SMART" id="SM00342">
    <property type="entry name" value="HTH_ARAC"/>
    <property type="match status" value="1"/>
</dbReference>
<accession>A0A927C7S7</accession>
<dbReference type="SUPFAM" id="SSF46689">
    <property type="entry name" value="Homeodomain-like"/>
    <property type="match status" value="2"/>
</dbReference>
<dbReference type="AlphaFoldDB" id="A0A927C7S7"/>
<organism evidence="5 6">
    <name type="scientific">Paenibacillus oceani</name>
    <dbReference type="NCBI Taxonomy" id="2772510"/>
    <lineage>
        <taxon>Bacteria</taxon>
        <taxon>Bacillati</taxon>
        <taxon>Bacillota</taxon>
        <taxon>Bacilli</taxon>
        <taxon>Bacillales</taxon>
        <taxon>Paenibacillaceae</taxon>
        <taxon>Paenibacillus</taxon>
    </lineage>
</organism>
<dbReference type="Pfam" id="PF02311">
    <property type="entry name" value="AraC_binding"/>
    <property type="match status" value="1"/>
</dbReference>
<dbReference type="RefSeq" id="WP_190928316.1">
    <property type="nucleotide sequence ID" value="NZ_JACXJA010000015.1"/>
</dbReference>
<sequence>MSVKRIVQTIPLSLYITEETPIHVNRVSESFELAEHNHEFLEINYVSEGSGFHRIEGLSLPVARGDVFFLPLGVSHVFRPAHAQPKRKHLIVYNILFSTAFSRKLEPFFAEDAAVLRFLTSPYPEQMWLHAQDSDGTFQSIVHTLFEEFVRKRPDHLQVMRSEMIRLLLHLRRSQLRTVIAGETAPLDDPLEHVLDRIREKTAEPPTIQDLAAESGLSERQFRRRFEARTGMNYTEYVQKLRMELICKLLASTSDTISSIAWKAGYRDIKFFNRLFKKLVGATPSEYRKTKAQL</sequence>
<protein>
    <submittedName>
        <fullName evidence="5">Helix-turn-helix transcriptional regulator</fullName>
    </submittedName>
</protein>
<dbReference type="Gene3D" id="1.10.10.60">
    <property type="entry name" value="Homeodomain-like"/>
    <property type="match status" value="2"/>
</dbReference>
<dbReference type="PROSITE" id="PS01124">
    <property type="entry name" value="HTH_ARAC_FAMILY_2"/>
    <property type="match status" value="1"/>
</dbReference>
<dbReference type="GO" id="GO:0043565">
    <property type="term" value="F:sequence-specific DNA binding"/>
    <property type="evidence" value="ECO:0007669"/>
    <property type="project" value="InterPro"/>
</dbReference>
<keyword evidence="3" id="KW-0804">Transcription</keyword>
<dbReference type="InterPro" id="IPR018062">
    <property type="entry name" value="HTH_AraC-typ_CS"/>
</dbReference>
<dbReference type="Gene3D" id="2.60.120.10">
    <property type="entry name" value="Jelly Rolls"/>
    <property type="match status" value="1"/>
</dbReference>
<dbReference type="InterPro" id="IPR009057">
    <property type="entry name" value="Homeodomain-like_sf"/>
</dbReference>
<evidence type="ECO:0000256" key="2">
    <source>
        <dbReference type="ARBA" id="ARBA00023125"/>
    </source>
</evidence>
<dbReference type="InterPro" id="IPR003313">
    <property type="entry name" value="AraC-bd"/>
</dbReference>
<comment type="caution">
    <text evidence="5">The sequence shown here is derived from an EMBL/GenBank/DDBJ whole genome shotgun (WGS) entry which is preliminary data.</text>
</comment>
<dbReference type="SUPFAM" id="SSF51215">
    <property type="entry name" value="Regulatory protein AraC"/>
    <property type="match status" value="1"/>
</dbReference>
<evidence type="ECO:0000259" key="4">
    <source>
        <dbReference type="PROSITE" id="PS01124"/>
    </source>
</evidence>
<name>A0A927C7S7_9BACL</name>
<keyword evidence="2" id="KW-0238">DNA-binding</keyword>
<dbReference type="EMBL" id="JACXJA010000015">
    <property type="protein sequence ID" value="MBD2862964.1"/>
    <property type="molecule type" value="Genomic_DNA"/>
</dbReference>
<evidence type="ECO:0000313" key="6">
    <source>
        <dbReference type="Proteomes" id="UP000639396"/>
    </source>
</evidence>
<dbReference type="PANTHER" id="PTHR43280">
    <property type="entry name" value="ARAC-FAMILY TRANSCRIPTIONAL REGULATOR"/>
    <property type="match status" value="1"/>
</dbReference>
<evidence type="ECO:0000256" key="3">
    <source>
        <dbReference type="ARBA" id="ARBA00023163"/>
    </source>
</evidence>
<dbReference type="InterPro" id="IPR018060">
    <property type="entry name" value="HTH_AraC"/>
</dbReference>
<proteinExistence type="predicted"/>
<dbReference type="InterPro" id="IPR020449">
    <property type="entry name" value="Tscrpt_reg_AraC-type_HTH"/>
</dbReference>
<gene>
    <name evidence="5" type="ORF">IDH45_13310</name>
</gene>
<dbReference type="PRINTS" id="PR00032">
    <property type="entry name" value="HTHARAC"/>
</dbReference>
<dbReference type="GO" id="GO:0003700">
    <property type="term" value="F:DNA-binding transcription factor activity"/>
    <property type="evidence" value="ECO:0007669"/>
    <property type="project" value="InterPro"/>
</dbReference>
<dbReference type="InterPro" id="IPR014710">
    <property type="entry name" value="RmlC-like_jellyroll"/>
</dbReference>
<keyword evidence="6" id="KW-1185">Reference proteome</keyword>
<dbReference type="InterPro" id="IPR037923">
    <property type="entry name" value="HTH-like"/>
</dbReference>
<dbReference type="PANTHER" id="PTHR43280:SF28">
    <property type="entry name" value="HTH-TYPE TRANSCRIPTIONAL ACTIVATOR RHAS"/>
    <property type="match status" value="1"/>
</dbReference>
<keyword evidence="1" id="KW-0805">Transcription regulation</keyword>